<protein>
    <recommendedName>
        <fullName evidence="2">Reverse transcriptase Ty1/copia-type domain-containing protein</fullName>
    </recommendedName>
</protein>
<keyword evidence="4" id="KW-1185">Reference proteome</keyword>
<feature type="non-terminal residue" evidence="3">
    <location>
        <position position="1"/>
    </location>
</feature>
<dbReference type="PANTHER" id="PTHR23279">
    <property type="entry name" value="DEFECTIVE PROBOSCIS EXTENSION RESPONSE DPR -RELATED"/>
    <property type="match status" value="1"/>
</dbReference>
<proteinExistence type="predicted"/>
<gene>
    <name evidence="3" type="primary">Dwil\GK27307</name>
    <name evidence="3" type="ORF">Dwil_GK27307</name>
</gene>
<dbReference type="PANTHER" id="PTHR23279:SF13">
    <property type="entry name" value="DEFECTIVE PROBOSCIS EXTENSION RESPONSE 21"/>
    <property type="match status" value="1"/>
</dbReference>
<feature type="compositionally biased region" description="Basic residues" evidence="1">
    <location>
        <begin position="396"/>
        <end position="415"/>
    </location>
</feature>
<dbReference type="InterPro" id="IPR036179">
    <property type="entry name" value="Ig-like_dom_sf"/>
</dbReference>
<feature type="compositionally biased region" description="Basic and acidic residues" evidence="1">
    <location>
        <begin position="17"/>
        <end position="26"/>
    </location>
</feature>
<evidence type="ECO:0000313" key="4">
    <source>
        <dbReference type="Proteomes" id="UP000007798"/>
    </source>
</evidence>
<dbReference type="InParanoid" id="A0A0Q9X1J1"/>
<reference evidence="3 4" key="1">
    <citation type="journal article" date="2007" name="Nature">
        <title>Evolution of genes and genomes on the Drosophila phylogeny.</title>
        <authorList>
            <consortium name="Drosophila 12 Genomes Consortium"/>
            <person name="Clark A.G."/>
            <person name="Eisen M.B."/>
            <person name="Smith D.R."/>
            <person name="Bergman C.M."/>
            <person name="Oliver B."/>
            <person name="Markow T.A."/>
            <person name="Kaufman T.C."/>
            <person name="Kellis M."/>
            <person name="Gelbart W."/>
            <person name="Iyer V.N."/>
            <person name="Pollard D.A."/>
            <person name="Sackton T.B."/>
            <person name="Larracuente A.M."/>
            <person name="Singh N.D."/>
            <person name="Abad J.P."/>
            <person name="Abt D.N."/>
            <person name="Adryan B."/>
            <person name="Aguade M."/>
            <person name="Akashi H."/>
            <person name="Anderson W.W."/>
            <person name="Aquadro C.F."/>
            <person name="Ardell D.H."/>
            <person name="Arguello R."/>
            <person name="Artieri C.G."/>
            <person name="Barbash D.A."/>
            <person name="Barker D."/>
            <person name="Barsanti P."/>
            <person name="Batterham P."/>
            <person name="Batzoglou S."/>
            <person name="Begun D."/>
            <person name="Bhutkar A."/>
            <person name="Blanco E."/>
            <person name="Bosak S.A."/>
            <person name="Bradley R.K."/>
            <person name="Brand A.D."/>
            <person name="Brent M.R."/>
            <person name="Brooks A.N."/>
            <person name="Brown R.H."/>
            <person name="Butlin R.K."/>
            <person name="Caggese C."/>
            <person name="Calvi B.R."/>
            <person name="Bernardo de Carvalho A."/>
            <person name="Caspi A."/>
            <person name="Castrezana S."/>
            <person name="Celniker S.E."/>
            <person name="Chang J.L."/>
            <person name="Chapple C."/>
            <person name="Chatterji S."/>
            <person name="Chinwalla A."/>
            <person name="Civetta A."/>
            <person name="Clifton S.W."/>
            <person name="Comeron J.M."/>
            <person name="Costello J.C."/>
            <person name="Coyne J.A."/>
            <person name="Daub J."/>
            <person name="David R.G."/>
            <person name="Delcher A.L."/>
            <person name="Delehaunty K."/>
            <person name="Do C.B."/>
            <person name="Ebling H."/>
            <person name="Edwards K."/>
            <person name="Eickbush T."/>
            <person name="Evans J.D."/>
            <person name="Filipski A."/>
            <person name="Findeiss S."/>
            <person name="Freyhult E."/>
            <person name="Fulton L."/>
            <person name="Fulton R."/>
            <person name="Garcia A.C."/>
            <person name="Gardiner A."/>
            <person name="Garfield D.A."/>
            <person name="Garvin B.E."/>
            <person name="Gibson G."/>
            <person name="Gilbert D."/>
            <person name="Gnerre S."/>
            <person name="Godfrey J."/>
            <person name="Good R."/>
            <person name="Gotea V."/>
            <person name="Gravely B."/>
            <person name="Greenberg A.J."/>
            <person name="Griffiths-Jones S."/>
            <person name="Gross S."/>
            <person name="Guigo R."/>
            <person name="Gustafson E.A."/>
            <person name="Haerty W."/>
            <person name="Hahn M.W."/>
            <person name="Halligan D.L."/>
            <person name="Halpern A.L."/>
            <person name="Halter G.M."/>
            <person name="Han M.V."/>
            <person name="Heger A."/>
            <person name="Hillier L."/>
            <person name="Hinrichs A.S."/>
            <person name="Holmes I."/>
            <person name="Hoskins R.A."/>
            <person name="Hubisz M.J."/>
            <person name="Hultmark D."/>
            <person name="Huntley M.A."/>
            <person name="Jaffe D.B."/>
            <person name="Jagadeeshan S."/>
            <person name="Jeck W.R."/>
            <person name="Johnson J."/>
            <person name="Jones C.D."/>
            <person name="Jordan W.C."/>
            <person name="Karpen G.H."/>
            <person name="Kataoka E."/>
            <person name="Keightley P.D."/>
            <person name="Kheradpour P."/>
            <person name="Kirkness E.F."/>
            <person name="Koerich L.B."/>
            <person name="Kristiansen K."/>
            <person name="Kudrna D."/>
            <person name="Kulathinal R.J."/>
            <person name="Kumar S."/>
            <person name="Kwok R."/>
            <person name="Lander E."/>
            <person name="Langley C.H."/>
            <person name="Lapoint R."/>
            <person name="Lazzaro B.P."/>
            <person name="Lee S.J."/>
            <person name="Levesque L."/>
            <person name="Li R."/>
            <person name="Lin C.F."/>
            <person name="Lin M.F."/>
            <person name="Lindblad-Toh K."/>
            <person name="Llopart A."/>
            <person name="Long M."/>
            <person name="Low L."/>
            <person name="Lozovsky E."/>
            <person name="Lu J."/>
            <person name="Luo M."/>
            <person name="Machado C.A."/>
            <person name="Makalowski W."/>
            <person name="Marzo M."/>
            <person name="Matsuda M."/>
            <person name="Matzkin L."/>
            <person name="McAllister B."/>
            <person name="McBride C.S."/>
            <person name="McKernan B."/>
            <person name="McKernan K."/>
            <person name="Mendez-Lago M."/>
            <person name="Minx P."/>
            <person name="Mollenhauer M.U."/>
            <person name="Montooth K."/>
            <person name="Mount S.M."/>
            <person name="Mu X."/>
            <person name="Myers E."/>
            <person name="Negre B."/>
            <person name="Newfeld S."/>
            <person name="Nielsen R."/>
            <person name="Noor M.A."/>
            <person name="O'Grady P."/>
            <person name="Pachter L."/>
            <person name="Papaceit M."/>
            <person name="Parisi M.J."/>
            <person name="Parisi M."/>
            <person name="Parts L."/>
            <person name="Pedersen J.S."/>
            <person name="Pesole G."/>
            <person name="Phillippy A.M."/>
            <person name="Ponting C.P."/>
            <person name="Pop M."/>
            <person name="Porcelli D."/>
            <person name="Powell J.R."/>
            <person name="Prohaska S."/>
            <person name="Pruitt K."/>
            <person name="Puig M."/>
            <person name="Quesneville H."/>
            <person name="Ram K.R."/>
            <person name="Rand D."/>
            <person name="Rasmussen M.D."/>
            <person name="Reed L.K."/>
            <person name="Reenan R."/>
            <person name="Reily A."/>
            <person name="Remington K.A."/>
            <person name="Rieger T.T."/>
            <person name="Ritchie M.G."/>
            <person name="Robin C."/>
            <person name="Rogers Y.H."/>
            <person name="Rohde C."/>
            <person name="Rozas J."/>
            <person name="Rubenfield M.J."/>
            <person name="Ruiz A."/>
            <person name="Russo S."/>
            <person name="Salzberg S.L."/>
            <person name="Sanchez-Gracia A."/>
            <person name="Saranga D.J."/>
            <person name="Sato H."/>
            <person name="Schaeffer S.W."/>
            <person name="Schatz M.C."/>
            <person name="Schlenke T."/>
            <person name="Schwartz R."/>
            <person name="Segarra C."/>
            <person name="Singh R.S."/>
            <person name="Sirot L."/>
            <person name="Sirota M."/>
            <person name="Sisneros N.B."/>
            <person name="Smith C.D."/>
            <person name="Smith T.F."/>
            <person name="Spieth J."/>
            <person name="Stage D.E."/>
            <person name="Stark A."/>
            <person name="Stephan W."/>
            <person name="Strausberg R.L."/>
            <person name="Strempel S."/>
            <person name="Sturgill D."/>
            <person name="Sutton G."/>
            <person name="Sutton G.G."/>
            <person name="Tao W."/>
            <person name="Teichmann S."/>
            <person name="Tobari Y.N."/>
            <person name="Tomimura Y."/>
            <person name="Tsolas J.M."/>
            <person name="Valente V.L."/>
            <person name="Venter E."/>
            <person name="Venter J.C."/>
            <person name="Vicario S."/>
            <person name="Vieira F.G."/>
            <person name="Vilella A.J."/>
            <person name="Villasante A."/>
            <person name="Walenz B."/>
            <person name="Wang J."/>
            <person name="Wasserman M."/>
            <person name="Watts T."/>
            <person name="Wilson D."/>
            <person name="Wilson R.K."/>
            <person name="Wing R.A."/>
            <person name="Wolfner M.F."/>
            <person name="Wong A."/>
            <person name="Wong G.K."/>
            <person name="Wu C.I."/>
            <person name="Wu G."/>
            <person name="Yamamoto D."/>
            <person name="Yang H.P."/>
            <person name="Yang S.P."/>
            <person name="Yorke J.A."/>
            <person name="Yoshida K."/>
            <person name="Zdobnov E."/>
            <person name="Zhang P."/>
            <person name="Zhang Y."/>
            <person name="Zimin A.V."/>
            <person name="Baldwin J."/>
            <person name="Abdouelleil A."/>
            <person name="Abdulkadir J."/>
            <person name="Abebe A."/>
            <person name="Abera B."/>
            <person name="Abreu J."/>
            <person name="Acer S.C."/>
            <person name="Aftuck L."/>
            <person name="Alexander A."/>
            <person name="An P."/>
            <person name="Anderson E."/>
            <person name="Anderson S."/>
            <person name="Arachi H."/>
            <person name="Azer M."/>
            <person name="Bachantsang P."/>
            <person name="Barry A."/>
            <person name="Bayul T."/>
            <person name="Berlin A."/>
            <person name="Bessette D."/>
            <person name="Bloom T."/>
            <person name="Blye J."/>
            <person name="Boguslavskiy L."/>
            <person name="Bonnet C."/>
            <person name="Boukhgalter B."/>
            <person name="Bourzgui I."/>
            <person name="Brown A."/>
            <person name="Cahill P."/>
            <person name="Channer S."/>
            <person name="Cheshatsang Y."/>
            <person name="Chuda L."/>
            <person name="Citroen M."/>
            <person name="Collymore A."/>
            <person name="Cooke P."/>
            <person name="Costello M."/>
            <person name="D'Aco K."/>
            <person name="Daza R."/>
            <person name="De Haan G."/>
            <person name="DeGray S."/>
            <person name="DeMaso C."/>
            <person name="Dhargay N."/>
            <person name="Dooley K."/>
            <person name="Dooley E."/>
            <person name="Doricent M."/>
            <person name="Dorje P."/>
            <person name="Dorjee K."/>
            <person name="Dupes A."/>
            <person name="Elong R."/>
            <person name="Falk J."/>
            <person name="Farina A."/>
            <person name="Faro S."/>
            <person name="Ferguson D."/>
            <person name="Fisher S."/>
            <person name="Foley C.D."/>
            <person name="Franke A."/>
            <person name="Friedrich D."/>
            <person name="Gadbois L."/>
            <person name="Gearin G."/>
            <person name="Gearin C.R."/>
            <person name="Giannoukos G."/>
            <person name="Goode T."/>
            <person name="Graham J."/>
            <person name="Grandbois E."/>
            <person name="Grewal S."/>
            <person name="Gyaltsen K."/>
            <person name="Hafez N."/>
            <person name="Hagos B."/>
            <person name="Hall J."/>
            <person name="Henson C."/>
            <person name="Hollinger A."/>
            <person name="Honan T."/>
            <person name="Huard M.D."/>
            <person name="Hughes L."/>
            <person name="Hurhula B."/>
            <person name="Husby M.E."/>
            <person name="Kamat A."/>
            <person name="Kanga B."/>
            <person name="Kashin S."/>
            <person name="Khazanovich D."/>
            <person name="Kisner P."/>
            <person name="Lance K."/>
            <person name="Lara M."/>
            <person name="Lee W."/>
            <person name="Lennon N."/>
            <person name="Letendre F."/>
            <person name="LeVine R."/>
            <person name="Lipovsky A."/>
            <person name="Liu X."/>
            <person name="Liu J."/>
            <person name="Liu S."/>
            <person name="Lokyitsang T."/>
            <person name="Lokyitsang Y."/>
            <person name="Lubonja R."/>
            <person name="Lui A."/>
            <person name="MacDonald P."/>
            <person name="Magnisalis V."/>
            <person name="Maru K."/>
            <person name="Matthews C."/>
            <person name="McCusker W."/>
            <person name="McDonough S."/>
            <person name="Mehta T."/>
            <person name="Meldrim J."/>
            <person name="Meneus L."/>
            <person name="Mihai O."/>
            <person name="Mihalev A."/>
            <person name="Mihova T."/>
            <person name="Mittelman R."/>
            <person name="Mlenga V."/>
            <person name="Montmayeur A."/>
            <person name="Mulrain L."/>
            <person name="Navidi A."/>
            <person name="Naylor J."/>
            <person name="Negash T."/>
            <person name="Nguyen T."/>
            <person name="Nguyen N."/>
            <person name="Nicol R."/>
            <person name="Norbu C."/>
            <person name="Norbu N."/>
            <person name="Novod N."/>
            <person name="O'Neill B."/>
            <person name="Osman S."/>
            <person name="Markiewicz E."/>
            <person name="Oyono O.L."/>
            <person name="Patti C."/>
            <person name="Phunkhang P."/>
            <person name="Pierre F."/>
            <person name="Priest M."/>
            <person name="Raghuraman S."/>
            <person name="Rege F."/>
            <person name="Reyes R."/>
            <person name="Rise C."/>
            <person name="Rogov P."/>
            <person name="Ross K."/>
            <person name="Ryan E."/>
            <person name="Settipalli S."/>
            <person name="Shea T."/>
            <person name="Sherpa N."/>
            <person name="Shi L."/>
            <person name="Shih D."/>
            <person name="Sparrow T."/>
            <person name="Spaulding J."/>
            <person name="Stalker J."/>
            <person name="Stange-Thomann N."/>
            <person name="Stavropoulos S."/>
            <person name="Stone C."/>
            <person name="Strader C."/>
            <person name="Tesfaye S."/>
            <person name="Thomson T."/>
            <person name="Thoulutsang Y."/>
            <person name="Thoulutsang D."/>
            <person name="Topham K."/>
            <person name="Topping I."/>
            <person name="Tsamla T."/>
            <person name="Vassiliev H."/>
            <person name="Vo A."/>
            <person name="Wangchuk T."/>
            <person name="Wangdi T."/>
            <person name="Weiand M."/>
            <person name="Wilkinson J."/>
            <person name="Wilson A."/>
            <person name="Yadav S."/>
            <person name="Young G."/>
            <person name="Yu Q."/>
            <person name="Zembek L."/>
            <person name="Zhong D."/>
            <person name="Zimmer A."/>
            <person name="Zwirko Z."/>
            <person name="Jaffe D.B."/>
            <person name="Alvarez P."/>
            <person name="Brockman W."/>
            <person name="Butler J."/>
            <person name="Chin C."/>
            <person name="Gnerre S."/>
            <person name="Grabherr M."/>
            <person name="Kleber M."/>
            <person name="Mauceli E."/>
            <person name="MacCallum I."/>
        </authorList>
    </citation>
    <scope>NUCLEOTIDE SEQUENCE [LARGE SCALE GENOMIC DNA]</scope>
    <source>
        <strain evidence="4">Tucson 14030-0811.24</strain>
    </source>
</reference>
<dbReference type="EMBL" id="CH963926">
    <property type="protein sequence ID" value="KRF98918.1"/>
    <property type="molecule type" value="Genomic_DNA"/>
</dbReference>
<feature type="compositionally biased region" description="Basic and acidic residues" evidence="1">
    <location>
        <begin position="35"/>
        <end position="46"/>
    </location>
</feature>
<organism evidence="3 4">
    <name type="scientific">Drosophila willistoni</name>
    <name type="common">Fruit fly</name>
    <dbReference type="NCBI Taxonomy" id="7260"/>
    <lineage>
        <taxon>Eukaryota</taxon>
        <taxon>Metazoa</taxon>
        <taxon>Ecdysozoa</taxon>
        <taxon>Arthropoda</taxon>
        <taxon>Hexapoda</taxon>
        <taxon>Insecta</taxon>
        <taxon>Pterygota</taxon>
        <taxon>Neoptera</taxon>
        <taxon>Endopterygota</taxon>
        <taxon>Diptera</taxon>
        <taxon>Brachycera</taxon>
        <taxon>Muscomorpha</taxon>
        <taxon>Ephydroidea</taxon>
        <taxon>Drosophilidae</taxon>
        <taxon>Drosophila</taxon>
        <taxon>Sophophora</taxon>
    </lineage>
</organism>
<sequence length="470" mass="54156">SGPRPSGFSSNGSTENPSEHRLDPHEGITNILDDSFPKDSGKELGSKHQIHRSSLVKLRISERKVKRILLHLIRDGAGRKCFSYTRQHHGDCLEPSQRFVRRRNLEIVGQHVYLEKKINITNTYEAHGEDAAKLKKPFDRGPYFDTSATKNVTSLVGKTGHLNCRIKNLGNKTVSWIRHRDLHLLTVSESTYTSDQRFTSIYNKQTGDWSLQEAQGSGDAENWTRAMEDEFMAQILNKTWEIVERPKGRKDERRQEIGLEATEQDPCLFVKMIKGKLLIVTIYVDDLLIASNHPEWLQQTKEHLNNTFKMKDFGAVKTCLGIEFKQNKEHQSVFLSQEKYIDAILKRFEIHKPIMLSEFYDEPENGVDIPLGDQVDETERSSSSDEDTEEVFQRERRGRGRPKLMRTGQRGRPRKIYQQGRNVSADELIDQQDELDSAEDIFEECEMAFAVATDDPVTNNHQGSPRQWRC</sequence>
<dbReference type="OrthoDB" id="190835at2759"/>
<feature type="region of interest" description="Disordered" evidence="1">
    <location>
        <begin position="365"/>
        <end position="424"/>
    </location>
</feature>
<dbReference type="Pfam" id="PF07727">
    <property type="entry name" value="RVT_2"/>
    <property type="match status" value="1"/>
</dbReference>
<dbReference type="InterPro" id="IPR037448">
    <property type="entry name" value="Zig-8"/>
</dbReference>
<dbReference type="InterPro" id="IPR013103">
    <property type="entry name" value="RVT_2"/>
</dbReference>
<dbReference type="InterPro" id="IPR013783">
    <property type="entry name" value="Ig-like_fold"/>
</dbReference>
<evidence type="ECO:0000256" key="1">
    <source>
        <dbReference type="SAM" id="MobiDB-lite"/>
    </source>
</evidence>
<feature type="region of interest" description="Disordered" evidence="1">
    <location>
        <begin position="1"/>
        <end position="48"/>
    </location>
</feature>
<dbReference type="GO" id="GO:0032589">
    <property type="term" value="C:neuron projection membrane"/>
    <property type="evidence" value="ECO:0007669"/>
    <property type="project" value="TreeGrafter"/>
</dbReference>
<evidence type="ECO:0000259" key="2">
    <source>
        <dbReference type="Pfam" id="PF07727"/>
    </source>
</evidence>
<name>A0A0Q9X1J1_DROWI</name>
<evidence type="ECO:0000313" key="3">
    <source>
        <dbReference type="EMBL" id="KRF98918.1"/>
    </source>
</evidence>
<accession>A0A0Q9X1J1</accession>
<feature type="compositionally biased region" description="Polar residues" evidence="1">
    <location>
        <begin position="7"/>
        <end position="16"/>
    </location>
</feature>
<dbReference type="SUPFAM" id="SSF48726">
    <property type="entry name" value="Immunoglobulin"/>
    <property type="match status" value="1"/>
</dbReference>
<feature type="domain" description="Reverse transcriptase Ty1/copia-type" evidence="2">
    <location>
        <begin position="258"/>
        <end position="350"/>
    </location>
</feature>
<dbReference type="Gene3D" id="2.60.40.10">
    <property type="entry name" value="Immunoglobulins"/>
    <property type="match status" value="1"/>
</dbReference>
<dbReference type="AlphaFoldDB" id="A0A0Q9X1J1"/>
<dbReference type="GO" id="GO:0050808">
    <property type="term" value="P:synapse organization"/>
    <property type="evidence" value="ECO:0007669"/>
    <property type="project" value="TreeGrafter"/>
</dbReference>
<dbReference type="Proteomes" id="UP000007798">
    <property type="component" value="Unassembled WGS sequence"/>
</dbReference>